<sequence>MNKTSYGSLFTTTLALGGAVGSYKNATRRGADSSVHGAPGYPGAMPHLAADPILVVADIHLGRKQHGDKKIGPGIDWALGALRRGAQEGAGHFVMLGDVIDRSRFTSATFGEVTRFFARALELFDTVVFIAGNHDVHHDLTGVIPGGVIVARQEPQTIRAGGWALHTAAVEVDRDPRRLVPSFPSRISGAPNLGLLHTSVTGEYSNNACLPCDVAELEARGYDAWALGHVHQRIALDAAVPVGWVGMGRGLIASLDDAHVTLRDL</sequence>
<name>A0ABY3E165_9CORY</name>
<dbReference type="Gene3D" id="3.60.21.10">
    <property type="match status" value="1"/>
</dbReference>
<dbReference type="InterPro" id="IPR050535">
    <property type="entry name" value="DNA_Repair-Maintenance_Comp"/>
</dbReference>
<dbReference type="InterPro" id="IPR029052">
    <property type="entry name" value="Metallo-depent_PP-like"/>
</dbReference>
<dbReference type="PANTHER" id="PTHR30337:SF7">
    <property type="entry name" value="PHOSPHOESTERASE"/>
    <property type="match status" value="1"/>
</dbReference>
<organism evidence="2 3">
    <name type="scientific">Corynebacterium godavarianum</name>
    <dbReference type="NCBI Taxonomy" id="2054421"/>
    <lineage>
        <taxon>Bacteria</taxon>
        <taxon>Bacillati</taxon>
        <taxon>Actinomycetota</taxon>
        <taxon>Actinomycetes</taxon>
        <taxon>Mycobacteriales</taxon>
        <taxon>Corynebacteriaceae</taxon>
        <taxon>Corynebacterium</taxon>
    </lineage>
</organism>
<evidence type="ECO:0000313" key="2">
    <source>
        <dbReference type="EMBL" id="TSJ73337.1"/>
    </source>
</evidence>
<evidence type="ECO:0000259" key="1">
    <source>
        <dbReference type="Pfam" id="PF00149"/>
    </source>
</evidence>
<evidence type="ECO:0000313" key="3">
    <source>
        <dbReference type="Proteomes" id="UP000320747"/>
    </source>
</evidence>
<feature type="domain" description="Calcineurin-like phosphoesterase" evidence="1">
    <location>
        <begin position="52"/>
        <end position="145"/>
    </location>
</feature>
<comment type="caution">
    <text evidence="2">The sequence shown here is derived from an EMBL/GenBank/DDBJ whole genome shotgun (WGS) entry which is preliminary data.</text>
</comment>
<protein>
    <submittedName>
        <fullName evidence="2">Metallophosphoesterase</fullName>
    </submittedName>
</protein>
<gene>
    <name evidence="2" type="ORF">FPH17_08015</name>
</gene>
<dbReference type="Proteomes" id="UP000320747">
    <property type="component" value="Unassembled WGS sequence"/>
</dbReference>
<dbReference type="PANTHER" id="PTHR30337">
    <property type="entry name" value="COMPONENT OF ATP-DEPENDENT DSDNA EXONUCLEASE"/>
    <property type="match status" value="1"/>
</dbReference>
<dbReference type="EMBL" id="VMHH01000006">
    <property type="protein sequence ID" value="TSJ73337.1"/>
    <property type="molecule type" value="Genomic_DNA"/>
</dbReference>
<keyword evidence="3" id="KW-1185">Reference proteome</keyword>
<reference evidence="2 3" key="1">
    <citation type="submission" date="2019-07" db="EMBL/GenBank/DDBJ databases">
        <title>Draft genome of Corynebacterium godavarianum and other related strains.</title>
        <authorList>
            <person name="Bernier A.-M."/>
            <person name="Bernard K."/>
        </authorList>
    </citation>
    <scope>NUCLEOTIDE SEQUENCE [LARGE SCALE GENOMIC DNA]</scope>
    <source>
        <strain evidence="2 3">LMG 29598</strain>
    </source>
</reference>
<proteinExistence type="predicted"/>
<dbReference type="SUPFAM" id="SSF56300">
    <property type="entry name" value="Metallo-dependent phosphatases"/>
    <property type="match status" value="1"/>
</dbReference>
<dbReference type="Pfam" id="PF00149">
    <property type="entry name" value="Metallophos"/>
    <property type="match status" value="1"/>
</dbReference>
<accession>A0ABY3E165</accession>
<dbReference type="InterPro" id="IPR004843">
    <property type="entry name" value="Calcineurin-like_PHP"/>
</dbReference>